<accession>A0A432XDQ7</accession>
<protein>
    <submittedName>
        <fullName evidence="1">Uncharacterized protein</fullName>
    </submittedName>
</protein>
<reference evidence="2" key="1">
    <citation type="journal article" date="2018" name="Front. Microbiol.">
        <title>Genome-Based Analysis Reveals the Taxonomy and Diversity of the Family Idiomarinaceae.</title>
        <authorList>
            <person name="Liu Y."/>
            <person name="Lai Q."/>
            <person name="Shao Z."/>
        </authorList>
    </citation>
    <scope>NUCLEOTIDE SEQUENCE [LARGE SCALE GENOMIC DNA]</scope>
    <source>
        <strain evidence="2">SW15</strain>
    </source>
</reference>
<dbReference type="Gene3D" id="1.10.260.40">
    <property type="entry name" value="lambda repressor-like DNA-binding domains"/>
    <property type="match status" value="1"/>
</dbReference>
<comment type="caution">
    <text evidence="1">The sequence shown here is derived from an EMBL/GenBank/DDBJ whole genome shotgun (WGS) entry which is preliminary data.</text>
</comment>
<gene>
    <name evidence="1" type="ORF">CWE21_09750</name>
</gene>
<dbReference type="InterPro" id="IPR010982">
    <property type="entry name" value="Lambda_DNA-bd_dom_sf"/>
</dbReference>
<evidence type="ECO:0000313" key="2">
    <source>
        <dbReference type="Proteomes" id="UP000286678"/>
    </source>
</evidence>
<dbReference type="RefSeq" id="WP_126834255.1">
    <property type="nucleotide sequence ID" value="NZ_PIPT01000007.1"/>
</dbReference>
<name>A0A432XDQ7_9GAMM</name>
<sequence>MKGHITELKQQTRRLLQELERIEAAELEDKELFPLSELKDRVTQYVKENDITIDTFCDLAMISKTTLYAAFNSPSSTKCSTIESIIAVFGNYTLYVGRSDAR</sequence>
<keyword evidence="2" id="KW-1185">Reference proteome</keyword>
<proteinExistence type="predicted"/>
<dbReference type="Proteomes" id="UP000286678">
    <property type="component" value="Unassembled WGS sequence"/>
</dbReference>
<dbReference type="OrthoDB" id="6238298at2"/>
<organism evidence="1 2">
    <name type="scientific">Pseudidiomarina aquimaris</name>
    <dbReference type="NCBI Taxonomy" id="641841"/>
    <lineage>
        <taxon>Bacteria</taxon>
        <taxon>Pseudomonadati</taxon>
        <taxon>Pseudomonadota</taxon>
        <taxon>Gammaproteobacteria</taxon>
        <taxon>Alteromonadales</taxon>
        <taxon>Idiomarinaceae</taxon>
        <taxon>Pseudidiomarina</taxon>
    </lineage>
</organism>
<dbReference type="GO" id="GO:0003677">
    <property type="term" value="F:DNA binding"/>
    <property type="evidence" value="ECO:0007669"/>
    <property type="project" value="InterPro"/>
</dbReference>
<evidence type="ECO:0000313" key="1">
    <source>
        <dbReference type="EMBL" id="RUO46878.1"/>
    </source>
</evidence>
<dbReference type="EMBL" id="PIPT01000007">
    <property type="protein sequence ID" value="RUO46878.1"/>
    <property type="molecule type" value="Genomic_DNA"/>
</dbReference>
<dbReference type="AlphaFoldDB" id="A0A432XDQ7"/>